<feature type="transmembrane region" description="Helical" evidence="16">
    <location>
        <begin position="5"/>
        <end position="25"/>
    </location>
</feature>
<feature type="transmembrane region" description="Helical" evidence="16">
    <location>
        <begin position="205"/>
        <end position="222"/>
    </location>
</feature>
<dbReference type="InterPro" id="IPR004533">
    <property type="entry name" value="CDP-diaglyc--ser_O-PTrfase"/>
</dbReference>
<evidence type="ECO:0000256" key="3">
    <source>
        <dbReference type="ARBA" id="ARBA00010441"/>
    </source>
</evidence>
<dbReference type="Pfam" id="PF01066">
    <property type="entry name" value="CDP-OH_P_transf"/>
    <property type="match status" value="1"/>
</dbReference>
<evidence type="ECO:0000256" key="16">
    <source>
        <dbReference type="SAM" id="Phobius"/>
    </source>
</evidence>
<evidence type="ECO:0000313" key="18">
    <source>
        <dbReference type="Proteomes" id="UP000178082"/>
    </source>
</evidence>
<evidence type="ECO:0000256" key="5">
    <source>
        <dbReference type="ARBA" id="ARBA00017171"/>
    </source>
</evidence>
<keyword evidence="12" id="KW-0594">Phospholipid biosynthesis</keyword>
<proteinExistence type="inferred from homology"/>
<feature type="transmembrane region" description="Helical" evidence="16">
    <location>
        <begin position="45"/>
        <end position="62"/>
    </location>
</feature>
<dbReference type="Gene3D" id="1.20.120.1760">
    <property type="match status" value="1"/>
</dbReference>
<name>A0A1F7SJW1_9BACT</name>
<feature type="transmembrane region" description="Helical" evidence="16">
    <location>
        <begin position="228"/>
        <end position="248"/>
    </location>
</feature>
<evidence type="ECO:0000256" key="14">
    <source>
        <dbReference type="ARBA" id="ARBA00032361"/>
    </source>
</evidence>
<comment type="caution">
    <text evidence="17">The sequence shown here is derived from an EMBL/GenBank/DDBJ whole genome shotgun (WGS) entry which is preliminary data.</text>
</comment>
<evidence type="ECO:0000256" key="9">
    <source>
        <dbReference type="ARBA" id="ARBA00022989"/>
    </source>
</evidence>
<dbReference type="NCBIfam" id="TIGR00473">
    <property type="entry name" value="pssA"/>
    <property type="match status" value="1"/>
</dbReference>
<feature type="transmembrane region" description="Helical" evidence="16">
    <location>
        <begin position="108"/>
        <end position="126"/>
    </location>
</feature>
<dbReference type="EMBL" id="MGDI01000017">
    <property type="protein sequence ID" value="OGL54053.1"/>
    <property type="molecule type" value="Genomic_DNA"/>
</dbReference>
<dbReference type="PANTHER" id="PTHR14269:SF61">
    <property type="entry name" value="CDP-DIACYLGLYCEROL--SERINE O-PHOSPHATIDYLTRANSFERASE"/>
    <property type="match status" value="1"/>
</dbReference>
<keyword evidence="8 16" id="KW-0812">Transmembrane</keyword>
<evidence type="ECO:0000256" key="12">
    <source>
        <dbReference type="ARBA" id="ARBA00023209"/>
    </source>
</evidence>
<dbReference type="PROSITE" id="PS00379">
    <property type="entry name" value="CDP_ALCOHOL_P_TRANSF"/>
    <property type="match status" value="1"/>
</dbReference>
<reference evidence="17 18" key="1">
    <citation type="journal article" date="2016" name="Nat. Commun.">
        <title>Thousands of microbial genomes shed light on interconnected biogeochemical processes in an aquifer system.</title>
        <authorList>
            <person name="Anantharaman K."/>
            <person name="Brown C.T."/>
            <person name="Hug L.A."/>
            <person name="Sharon I."/>
            <person name="Castelle C.J."/>
            <person name="Probst A.J."/>
            <person name="Thomas B.C."/>
            <person name="Singh A."/>
            <person name="Wilkins M.J."/>
            <person name="Karaoz U."/>
            <person name="Brodie E.L."/>
            <person name="Williams K.H."/>
            <person name="Hubbard S.S."/>
            <person name="Banfield J.F."/>
        </authorList>
    </citation>
    <scope>NUCLEOTIDE SEQUENCE [LARGE SCALE GENOMIC DNA]</scope>
</reference>
<dbReference type="AlphaFoldDB" id="A0A1F7SJW1"/>
<dbReference type="GO" id="GO:0003882">
    <property type="term" value="F:CDP-diacylglycerol-serine O-phosphatidyltransferase activity"/>
    <property type="evidence" value="ECO:0007669"/>
    <property type="project" value="UniProtKB-EC"/>
</dbReference>
<evidence type="ECO:0000313" key="17">
    <source>
        <dbReference type="EMBL" id="OGL54053.1"/>
    </source>
</evidence>
<keyword evidence="7 15" id="KW-0808">Transferase</keyword>
<comment type="similarity">
    <text evidence="3 15">Belongs to the CDP-alcohol phosphatidyltransferase class-I family.</text>
</comment>
<keyword evidence="9 16" id="KW-1133">Transmembrane helix</keyword>
<evidence type="ECO:0000256" key="6">
    <source>
        <dbReference type="ARBA" id="ARBA00022516"/>
    </source>
</evidence>
<dbReference type="PANTHER" id="PTHR14269">
    <property type="entry name" value="CDP-DIACYLGLYCEROL--GLYCEROL-3-PHOSPHATE 3-PHOSPHATIDYLTRANSFERASE-RELATED"/>
    <property type="match status" value="1"/>
</dbReference>
<dbReference type="InterPro" id="IPR048254">
    <property type="entry name" value="CDP_ALCOHOL_P_TRANSF_CS"/>
</dbReference>
<feature type="transmembrane region" description="Helical" evidence="16">
    <location>
        <begin position="138"/>
        <end position="161"/>
    </location>
</feature>
<dbReference type="GO" id="GO:0008654">
    <property type="term" value="P:phospholipid biosynthetic process"/>
    <property type="evidence" value="ECO:0007669"/>
    <property type="project" value="UniProtKB-KW"/>
</dbReference>
<evidence type="ECO:0000256" key="8">
    <source>
        <dbReference type="ARBA" id="ARBA00022692"/>
    </source>
</evidence>
<evidence type="ECO:0000256" key="10">
    <source>
        <dbReference type="ARBA" id="ARBA00023098"/>
    </source>
</evidence>
<comment type="catalytic activity">
    <reaction evidence="1">
        <text>a CDP-1,2-diacyl-sn-glycerol + L-serine = a 1,2-diacyl-sn-glycero-3-phospho-L-serine + CMP + H(+)</text>
        <dbReference type="Rhea" id="RHEA:16913"/>
        <dbReference type="ChEBI" id="CHEBI:15378"/>
        <dbReference type="ChEBI" id="CHEBI:33384"/>
        <dbReference type="ChEBI" id="CHEBI:57262"/>
        <dbReference type="ChEBI" id="CHEBI:58332"/>
        <dbReference type="ChEBI" id="CHEBI:60377"/>
        <dbReference type="EC" id="2.7.8.8"/>
    </reaction>
</comment>
<keyword evidence="6" id="KW-0444">Lipid biosynthesis</keyword>
<dbReference type="GO" id="GO:0016020">
    <property type="term" value="C:membrane"/>
    <property type="evidence" value="ECO:0007669"/>
    <property type="project" value="InterPro"/>
</dbReference>
<evidence type="ECO:0000256" key="7">
    <source>
        <dbReference type="ARBA" id="ARBA00022679"/>
    </source>
</evidence>
<sequence>MKKGIYILPSLCTTGNAICGFYSIVSVINGITLHSVGDIERAKNAFISSAYAIIFGILFDGLDGRIARIMKSTSRFGLEFDSLADLISFGIAPGLLVYCWALRPYGKIGWLAALLFVICGALRLARFNTQASEGKSRYFTGLPIPAAAGVIATLIIFYFSYWDSLKGFLRYRAIISVVVVYVLAFLMVSTIKFRSLKEFDIKKRKPFNVVLGLILFIFIIIMKPQIMVFLISWSYAAFGLCEGTYLFVKRLTSAKEGLEAEKAIFRRRKKGVTRED</sequence>
<dbReference type="GO" id="GO:0012505">
    <property type="term" value="C:endomembrane system"/>
    <property type="evidence" value="ECO:0007669"/>
    <property type="project" value="UniProtKB-SubCell"/>
</dbReference>
<evidence type="ECO:0000256" key="1">
    <source>
        <dbReference type="ARBA" id="ARBA00000287"/>
    </source>
</evidence>
<keyword evidence="11 16" id="KW-0472">Membrane</keyword>
<dbReference type="Proteomes" id="UP000178082">
    <property type="component" value="Unassembled WGS sequence"/>
</dbReference>
<dbReference type="InterPro" id="IPR043130">
    <property type="entry name" value="CDP-OH_PTrfase_TM_dom"/>
</dbReference>
<gene>
    <name evidence="17" type="ORF">A3G31_04310</name>
</gene>
<dbReference type="InterPro" id="IPR000462">
    <property type="entry name" value="CDP-OH_P_trans"/>
</dbReference>
<feature type="transmembrane region" description="Helical" evidence="16">
    <location>
        <begin position="173"/>
        <end position="193"/>
    </location>
</feature>
<evidence type="ECO:0000256" key="4">
    <source>
        <dbReference type="ARBA" id="ARBA00013174"/>
    </source>
</evidence>
<dbReference type="InterPro" id="IPR050324">
    <property type="entry name" value="CDP-alcohol_PTase-I"/>
</dbReference>
<dbReference type="EC" id="2.7.8.8" evidence="4"/>
<evidence type="ECO:0000256" key="2">
    <source>
        <dbReference type="ARBA" id="ARBA00004127"/>
    </source>
</evidence>
<evidence type="ECO:0000256" key="11">
    <source>
        <dbReference type="ARBA" id="ARBA00023136"/>
    </source>
</evidence>
<dbReference type="STRING" id="1817883.A3G31_04310"/>
<keyword evidence="10" id="KW-0443">Lipid metabolism</keyword>
<organism evidence="17 18">
    <name type="scientific">Candidatus Schekmanbacteria bacterium RIFCSPLOWO2_12_FULL_38_15</name>
    <dbReference type="NCBI Taxonomy" id="1817883"/>
    <lineage>
        <taxon>Bacteria</taxon>
        <taxon>Candidatus Schekmaniibacteriota</taxon>
    </lineage>
</organism>
<keyword evidence="13" id="KW-1208">Phospholipid metabolism</keyword>
<accession>A0A1F7SJW1</accession>
<evidence type="ECO:0000256" key="13">
    <source>
        <dbReference type="ARBA" id="ARBA00023264"/>
    </source>
</evidence>
<comment type="subcellular location">
    <subcellularLocation>
        <location evidence="2">Endomembrane system</location>
        <topology evidence="2">Multi-pass membrane protein</topology>
    </subcellularLocation>
</comment>
<evidence type="ECO:0000256" key="15">
    <source>
        <dbReference type="RuleBase" id="RU003750"/>
    </source>
</evidence>
<protein>
    <recommendedName>
        <fullName evidence="5">CDP-diacylglycerol--serine O-phosphatidyltransferase</fullName>
        <ecNumber evidence="4">2.7.8.8</ecNumber>
    </recommendedName>
    <alternativeName>
        <fullName evidence="14">Phosphatidylserine synthase</fullName>
    </alternativeName>
</protein>
<feature type="transmembrane region" description="Helical" evidence="16">
    <location>
        <begin position="83"/>
        <end position="102"/>
    </location>
</feature>